<dbReference type="InParanoid" id="A0A0C3D673"/>
<organism evidence="2 3">
    <name type="scientific">Oidiodendron maius (strain Zn)</name>
    <dbReference type="NCBI Taxonomy" id="913774"/>
    <lineage>
        <taxon>Eukaryota</taxon>
        <taxon>Fungi</taxon>
        <taxon>Dikarya</taxon>
        <taxon>Ascomycota</taxon>
        <taxon>Pezizomycotina</taxon>
        <taxon>Leotiomycetes</taxon>
        <taxon>Leotiomycetes incertae sedis</taxon>
        <taxon>Myxotrichaceae</taxon>
        <taxon>Oidiodendron</taxon>
    </lineage>
</organism>
<evidence type="ECO:0000256" key="1">
    <source>
        <dbReference type="SAM" id="SignalP"/>
    </source>
</evidence>
<sequence length="58" mass="6193">MQLINYLQVLAIASSLKSVAALPKVDIVQACTRTYGDAAETADIRLVRVGPNGEIHVV</sequence>
<reference evidence="3" key="2">
    <citation type="submission" date="2015-01" db="EMBL/GenBank/DDBJ databases">
        <title>Evolutionary Origins and Diversification of the Mycorrhizal Mutualists.</title>
        <authorList>
            <consortium name="DOE Joint Genome Institute"/>
            <consortium name="Mycorrhizal Genomics Consortium"/>
            <person name="Kohler A."/>
            <person name="Kuo A."/>
            <person name="Nagy L.G."/>
            <person name="Floudas D."/>
            <person name="Copeland A."/>
            <person name="Barry K.W."/>
            <person name="Cichocki N."/>
            <person name="Veneault-Fourrey C."/>
            <person name="LaButti K."/>
            <person name="Lindquist E.A."/>
            <person name="Lipzen A."/>
            <person name="Lundell T."/>
            <person name="Morin E."/>
            <person name="Murat C."/>
            <person name="Riley R."/>
            <person name="Ohm R."/>
            <person name="Sun H."/>
            <person name="Tunlid A."/>
            <person name="Henrissat B."/>
            <person name="Grigoriev I.V."/>
            <person name="Hibbett D.S."/>
            <person name="Martin F."/>
        </authorList>
    </citation>
    <scope>NUCLEOTIDE SEQUENCE [LARGE SCALE GENOMIC DNA]</scope>
    <source>
        <strain evidence="3">Zn</strain>
    </source>
</reference>
<keyword evidence="1" id="KW-0732">Signal</keyword>
<feature type="signal peptide" evidence="1">
    <location>
        <begin position="1"/>
        <end position="21"/>
    </location>
</feature>
<feature type="chain" id="PRO_5002163041" evidence="1">
    <location>
        <begin position="22"/>
        <end position="58"/>
    </location>
</feature>
<proteinExistence type="predicted"/>
<evidence type="ECO:0000313" key="2">
    <source>
        <dbReference type="EMBL" id="KIN06819.1"/>
    </source>
</evidence>
<protein>
    <submittedName>
        <fullName evidence="2">Uncharacterized protein</fullName>
    </submittedName>
</protein>
<dbReference type="EMBL" id="KN832870">
    <property type="protein sequence ID" value="KIN06819.1"/>
    <property type="molecule type" value="Genomic_DNA"/>
</dbReference>
<keyword evidence="3" id="KW-1185">Reference proteome</keyword>
<evidence type="ECO:0000313" key="3">
    <source>
        <dbReference type="Proteomes" id="UP000054321"/>
    </source>
</evidence>
<name>A0A0C3D673_OIDMZ</name>
<dbReference type="HOGENOM" id="CLU_2979691_0_0_1"/>
<accession>A0A0C3D673</accession>
<dbReference type="AlphaFoldDB" id="A0A0C3D673"/>
<gene>
    <name evidence="2" type="ORF">OIDMADRAFT_15936</name>
</gene>
<reference evidence="2 3" key="1">
    <citation type="submission" date="2014-04" db="EMBL/GenBank/DDBJ databases">
        <authorList>
            <consortium name="DOE Joint Genome Institute"/>
            <person name="Kuo A."/>
            <person name="Martino E."/>
            <person name="Perotto S."/>
            <person name="Kohler A."/>
            <person name="Nagy L.G."/>
            <person name="Floudas D."/>
            <person name="Copeland A."/>
            <person name="Barry K.W."/>
            <person name="Cichocki N."/>
            <person name="Veneault-Fourrey C."/>
            <person name="LaButti K."/>
            <person name="Lindquist E.A."/>
            <person name="Lipzen A."/>
            <person name="Lundell T."/>
            <person name="Morin E."/>
            <person name="Murat C."/>
            <person name="Sun H."/>
            <person name="Tunlid A."/>
            <person name="Henrissat B."/>
            <person name="Grigoriev I.V."/>
            <person name="Hibbett D.S."/>
            <person name="Martin F."/>
            <person name="Nordberg H.P."/>
            <person name="Cantor M.N."/>
            <person name="Hua S.X."/>
        </authorList>
    </citation>
    <scope>NUCLEOTIDE SEQUENCE [LARGE SCALE GENOMIC DNA]</scope>
    <source>
        <strain evidence="2 3">Zn</strain>
    </source>
</reference>
<dbReference type="Proteomes" id="UP000054321">
    <property type="component" value="Unassembled WGS sequence"/>
</dbReference>